<sequence length="58" mass="6420">MIYYSNFYGGYGCGGLSCGRLGRGYGCGYGCGFGGYGSYGNGCYHPTCYGRYWSYRFY</sequence>
<reference evidence="4" key="1">
    <citation type="submission" date="2025-08" db="UniProtKB">
        <authorList>
            <consortium name="RefSeq"/>
        </authorList>
    </citation>
    <scope>IDENTIFICATION</scope>
    <source>
        <tissue evidence="4">Kidney</tissue>
    </source>
</reference>
<gene>
    <name evidence="4" type="primary">LOC111738424</name>
</gene>
<evidence type="ECO:0000256" key="1">
    <source>
        <dbReference type="ARBA" id="ARBA00022737"/>
    </source>
</evidence>
<dbReference type="GeneID" id="111738424"/>
<name>A0A6P6CDZ8_PTEVA</name>
<dbReference type="GO" id="GO:0005882">
    <property type="term" value="C:intermediate filament"/>
    <property type="evidence" value="ECO:0007669"/>
    <property type="project" value="UniProtKB-KW"/>
</dbReference>
<dbReference type="Proteomes" id="UP000515202">
    <property type="component" value="Unplaced"/>
</dbReference>
<dbReference type="PANTHER" id="PTHR39653:SF4">
    <property type="entry name" value="KERATIN-ASSOCIATED PROTEIN 20-1"/>
    <property type="match status" value="1"/>
</dbReference>
<keyword evidence="3" id="KW-1185">Reference proteome</keyword>
<organism evidence="3 4">
    <name type="scientific">Pteropus vampyrus</name>
    <name type="common">Large flying fox</name>
    <dbReference type="NCBI Taxonomy" id="132908"/>
    <lineage>
        <taxon>Eukaryota</taxon>
        <taxon>Metazoa</taxon>
        <taxon>Chordata</taxon>
        <taxon>Craniata</taxon>
        <taxon>Vertebrata</taxon>
        <taxon>Euteleostomi</taxon>
        <taxon>Mammalia</taxon>
        <taxon>Eutheria</taxon>
        <taxon>Laurasiatheria</taxon>
        <taxon>Chiroptera</taxon>
        <taxon>Yinpterochiroptera</taxon>
        <taxon>Pteropodoidea</taxon>
        <taxon>Pteropodidae</taxon>
        <taxon>Pteropodinae</taxon>
        <taxon>Pteropus</taxon>
    </lineage>
</organism>
<dbReference type="Pfam" id="PF11759">
    <property type="entry name" value="KRTAP"/>
    <property type="match status" value="1"/>
</dbReference>
<evidence type="ECO:0000313" key="3">
    <source>
        <dbReference type="Proteomes" id="UP000515202"/>
    </source>
</evidence>
<protein>
    <submittedName>
        <fullName evidence="4">Keratin-associated protein 20-1</fullName>
    </submittedName>
</protein>
<keyword evidence="1" id="KW-0677">Repeat</keyword>
<dbReference type="OMA" id="CCGRYWT"/>
<dbReference type="KEGG" id="pvp:111738424"/>
<dbReference type="AlphaFoldDB" id="A0A6P6CDZ8"/>
<evidence type="ECO:0000256" key="2">
    <source>
        <dbReference type="ARBA" id="ARBA00022744"/>
    </source>
</evidence>
<dbReference type="InterPro" id="IPR021743">
    <property type="entry name" value="KRTAP_type8/19/20/21/22"/>
</dbReference>
<dbReference type="InterPro" id="IPR052878">
    <property type="entry name" value="KRTAP_matrix"/>
</dbReference>
<dbReference type="RefSeq" id="XP_023385305.1">
    <property type="nucleotide sequence ID" value="XM_023529537.1"/>
</dbReference>
<dbReference type="PANTHER" id="PTHR39653">
    <property type="entry name" value="KERATIN-ASSOCIATED PROTEIN 20-2"/>
    <property type="match status" value="1"/>
</dbReference>
<evidence type="ECO:0000313" key="4">
    <source>
        <dbReference type="RefSeq" id="XP_023385305.1"/>
    </source>
</evidence>
<proteinExistence type="predicted"/>
<accession>A0A6P6CDZ8</accession>
<dbReference type="GO" id="GO:0005829">
    <property type="term" value="C:cytosol"/>
    <property type="evidence" value="ECO:0007669"/>
    <property type="project" value="UniProtKB-ARBA"/>
</dbReference>
<keyword evidence="2" id="KW-0416">Keratin</keyword>